<dbReference type="Proteomes" id="UP000053235">
    <property type="component" value="Unassembled WGS sequence"/>
</dbReference>
<evidence type="ECO:0000313" key="8">
    <source>
        <dbReference type="Proteomes" id="UP000053235"/>
    </source>
</evidence>
<dbReference type="EC" id="2.6.1.88" evidence="7"/>
<reference evidence="8" key="1">
    <citation type="submission" date="2015-07" db="EMBL/GenBank/DDBJ databases">
        <authorList>
            <person name="Rodrigo-Torres Lidia"/>
            <person name="Arahal R.David."/>
        </authorList>
    </citation>
    <scope>NUCLEOTIDE SEQUENCE [LARGE SCALE GENOMIC DNA]</scope>
    <source>
        <strain evidence="8">CECT 5112</strain>
    </source>
</reference>
<dbReference type="PANTHER" id="PTHR43807">
    <property type="entry name" value="FI04487P"/>
    <property type="match status" value="1"/>
</dbReference>
<dbReference type="InterPro" id="IPR015422">
    <property type="entry name" value="PyrdxlP-dep_Trfase_small"/>
</dbReference>
<dbReference type="GO" id="GO:0005737">
    <property type="term" value="C:cytoplasm"/>
    <property type="evidence" value="ECO:0007669"/>
    <property type="project" value="TreeGrafter"/>
</dbReference>
<keyword evidence="8" id="KW-1185">Reference proteome</keyword>
<dbReference type="InterPro" id="IPR015421">
    <property type="entry name" value="PyrdxlP-dep_Trfase_major"/>
</dbReference>
<dbReference type="Gene3D" id="3.90.1150.10">
    <property type="entry name" value="Aspartate Aminotransferase, domain 1"/>
    <property type="match status" value="1"/>
</dbReference>
<dbReference type="Pfam" id="PF00155">
    <property type="entry name" value="Aminotran_1_2"/>
    <property type="match status" value="1"/>
</dbReference>
<dbReference type="GO" id="GO:0016212">
    <property type="term" value="F:kynurenine-oxoglutarate transaminase activity"/>
    <property type="evidence" value="ECO:0007669"/>
    <property type="project" value="TreeGrafter"/>
</dbReference>
<comment type="cofactor">
    <cofactor evidence="1">
        <name>pyridoxal 5'-phosphate</name>
        <dbReference type="ChEBI" id="CHEBI:597326"/>
    </cofactor>
</comment>
<dbReference type="PANTHER" id="PTHR43807:SF20">
    <property type="entry name" value="FI04487P"/>
    <property type="match status" value="1"/>
</dbReference>
<organism evidence="7 8">
    <name type="scientific">Roseibium alexandrii</name>
    <dbReference type="NCBI Taxonomy" id="388408"/>
    <lineage>
        <taxon>Bacteria</taxon>
        <taxon>Pseudomonadati</taxon>
        <taxon>Pseudomonadota</taxon>
        <taxon>Alphaproteobacteria</taxon>
        <taxon>Hyphomicrobiales</taxon>
        <taxon>Stappiaceae</taxon>
        <taxon>Roseibium</taxon>
    </lineage>
</organism>
<evidence type="ECO:0000313" key="7">
    <source>
        <dbReference type="EMBL" id="CTQ73036.1"/>
    </source>
</evidence>
<accession>A0A0M7AF48</accession>
<proteinExistence type="inferred from homology"/>
<name>A0A0M7AF48_9HYPH</name>
<evidence type="ECO:0000256" key="4">
    <source>
        <dbReference type="ARBA" id="ARBA00022679"/>
    </source>
</evidence>
<comment type="similarity">
    <text evidence="2">Belongs to the class-I pyridoxal-phosphate-dependent aminotransferase family.</text>
</comment>
<dbReference type="SUPFAM" id="SSF53383">
    <property type="entry name" value="PLP-dependent transferases"/>
    <property type="match status" value="1"/>
</dbReference>
<keyword evidence="3 7" id="KW-0032">Aminotransferase</keyword>
<protein>
    <submittedName>
        <fullName evidence="7">Methionine aminotransferase</fullName>
        <ecNumber evidence="7">2.6.1.88</ecNumber>
    </submittedName>
</protein>
<sequence length="413" mass="44566">MKASTVRPIQTKQAGANIGDIMKSTNPVFTGIQTTVFETMSRLAMAHGAVNLGQGFPDVDGPEDIRETAAKALMDGPNQYPPMLGLPELRQAVADANKRFYGLKIDPQTEVLVTSGATEALSDAIMSLVSPGDEVVLIEPLYDCYLPLVERAGGIAVRVRVTPPHWHLDEDDLKAAFSEKTKAVLINNPMNPTAKVFSDAELGLIADLCKQHDAYAICDEVYEHLVFDGHKHRPLMTFDGMRERTIRIGSAGKTFSLTGWKVGYITGPASMLDPIAKAHQWTTFTTPPNLQKAVAYGIGKDDNYYQGLADDLSAKRDRMAKGLSALGFEVLPCAATYFLTCGIAGTGLGDNDVEACEILVKEAGVAAVPLSAFYGSDAPTGFIRFCFCKQDAVIDEALERLSRFLTAAHAESA</sequence>
<feature type="domain" description="Aminotransferase class I/classII large" evidence="6">
    <location>
        <begin position="50"/>
        <end position="401"/>
    </location>
</feature>
<evidence type="ECO:0000256" key="1">
    <source>
        <dbReference type="ARBA" id="ARBA00001933"/>
    </source>
</evidence>
<keyword evidence="5" id="KW-0663">Pyridoxal phosphate</keyword>
<evidence type="ECO:0000256" key="3">
    <source>
        <dbReference type="ARBA" id="ARBA00022576"/>
    </source>
</evidence>
<dbReference type="InterPro" id="IPR051326">
    <property type="entry name" value="Kynurenine-oxoglutarate_AT"/>
</dbReference>
<dbReference type="InterPro" id="IPR015424">
    <property type="entry name" value="PyrdxlP-dep_Trfase"/>
</dbReference>
<evidence type="ECO:0000259" key="6">
    <source>
        <dbReference type="Pfam" id="PF00155"/>
    </source>
</evidence>
<dbReference type="AlphaFoldDB" id="A0A0M7AF48"/>
<dbReference type="STRING" id="388408.LAX5112_03412"/>
<evidence type="ECO:0000256" key="2">
    <source>
        <dbReference type="ARBA" id="ARBA00007441"/>
    </source>
</evidence>
<keyword evidence="4 7" id="KW-0808">Transferase</keyword>
<dbReference type="NCBIfam" id="NF006488">
    <property type="entry name" value="PRK08912.1"/>
    <property type="match status" value="1"/>
</dbReference>
<evidence type="ECO:0000256" key="5">
    <source>
        <dbReference type="ARBA" id="ARBA00022898"/>
    </source>
</evidence>
<dbReference type="Gene3D" id="3.40.640.10">
    <property type="entry name" value="Type I PLP-dependent aspartate aminotransferase-like (Major domain)"/>
    <property type="match status" value="1"/>
</dbReference>
<dbReference type="InterPro" id="IPR004839">
    <property type="entry name" value="Aminotransferase_I/II_large"/>
</dbReference>
<dbReference type="GO" id="GO:0010326">
    <property type="term" value="F:methionine-oxo-acid transaminase activity"/>
    <property type="evidence" value="ECO:0007669"/>
    <property type="project" value="UniProtKB-EC"/>
</dbReference>
<dbReference type="EMBL" id="CXWD01000013">
    <property type="protein sequence ID" value="CTQ73036.1"/>
    <property type="molecule type" value="Genomic_DNA"/>
</dbReference>
<dbReference type="FunFam" id="3.40.640.10:FF:000024">
    <property type="entry name" value="Kynurenine--oxoglutarate transaminase 3"/>
    <property type="match status" value="1"/>
</dbReference>
<dbReference type="GO" id="GO:0030170">
    <property type="term" value="F:pyridoxal phosphate binding"/>
    <property type="evidence" value="ECO:0007669"/>
    <property type="project" value="InterPro"/>
</dbReference>
<dbReference type="CDD" id="cd00609">
    <property type="entry name" value="AAT_like"/>
    <property type="match status" value="1"/>
</dbReference>
<gene>
    <name evidence="7" type="primary">ybdL</name>
    <name evidence="7" type="ORF">LAX5112_03412</name>
</gene>